<name>A0A160TU04_9ZZZZ</name>
<dbReference type="Gene3D" id="3.50.50.60">
    <property type="entry name" value="FAD/NAD(P)-binding domain"/>
    <property type="match status" value="1"/>
</dbReference>
<dbReference type="PROSITE" id="PS51257">
    <property type="entry name" value="PROKAR_LIPOPROTEIN"/>
    <property type="match status" value="1"/>
</dbReference>
<dbReference type="SUPFAM" id="SSF51905">
    <property type="entry name" value="FAD/NAD(P)-binding domain"/>
    <property type="match status" value="1"/>
</dbReference>
<dbReference type="GO" id="GO:0008115">
    <property type="term" value="F:sarcosine oxidase activity"/>
    <property type="evidence" value="ECO:0007669"/>
    <property type="project" value="UniProtKB-EC"/>
</dbReference>
<accession>A0A160TU04</accession>
<gene>
    <name evidence="3" type="ORF">MGWOODY_XGa2889</name>
</gene>
<dbReference type="EC" id="1.5.3.1" evidence="3"/>
<evidence type="ECO:0000256" key="1">
    <source>
        <dbReference type="ARBA" id="ARBA00023002"/>
    </source>
</evidence>
<reference evidence="3" key="1">
    <citation type="submission" date="2015-10" db="EMBL/GenBank/DDBJ databases">
        <authorList>
            <person name="Gilbert D.G."/>
        </authorList>
    </citation>
    <scope>NUCLEOTIDE SEQUENCE</scope>
</reference>
<dbReference type="AlphaFoldDB" id="A0A160TU04"/>
<dbReference type="Gene3D" id="3.30.9.10">
    <property type="entry name" value="D-Amino Acid Oxidase, subunit A, domain 2"/>
    <property type="match status" value="1"/>
</dbReference>
<dbReference type="Pfam" id="PF01266">
    <property type="entry name" value="DAO"/>
    <property type="match status" value="1"/>
</dbReference>
<evidence type="ECO:0000313" key="3">
    <source>
        <dbReference type="EMBL" id="CUS53802.1"/>
    </source>
</evidence>
<dbReference type="InterPro" id="IPR006076">
    <property type="entry name" value="FAD-dep_OxRdtase"/>
</dbReference>
<dbReference type="InterPro" id="IPR036188">
    <property type="entry name" value="FAD/NAD-bd_sf"/>
</dbReference>
<dbReference type="PANTHER" id="PTHR13847:SF287">
    <property type="entry name" value="FAD-DEPENDENT OXIDOREDUCTASE DOMAIN-CONTAINING PROTEIN 1"/>
    <property type="match status" value="1"/>
</dbReference>
<keyword evidence="1 3" id="KW-0560">Oxidoreductase</keyword>
<dbReference type="PANTHER" id="PTHR13847">
    <property type="entry name" value="SARCOSINE DEHYDROGENASE-RELATED"/>
    <property type="match status" value="1"/>
</dbReference>
<organism evidence="3">
    <name type="scientific">hydrothermal vent metagenome</name>
    <dbReference type="NCBI Taxonomy" id="652676"/>
    <lineage>
        <taxon>unclassified sequences</taxon>
        <taxon>metagenomes</taxon>
        <taxon>ecological metagenomes</taxon>
    </lineage>
</organism>
<feature type="domain" description="FAD dependent oxidoreductase" evidence="2">
    <location>
        <begin position="7"/>
        <end position="387"/>
    </location>
</feature>
<sequence length="434" mass="47057">MTKAYEAVIIGAGIIGSAIGCGLARRGWRTLNIDRHSTSGQGSTSSSVAIVRTHYSTLEGSALAWEGTHCWENWLDHIGAEDPVGMAEFRQTGVLSLKTEGNGHLEKQISVSDELGIPYEEWSVQRITDKLPGWETKKFGPPVLSVHDQFGQHTGPSIEGAVLFPRGGYCNDPRLATHNLQVAAEAAGGTFRFNADVTAIQTNQGRVSGLVVNGTESIDCPVIINAAGPHSARISELAGVANKSRITTRVIRHEYVRLPRPERSGPDEPDFITFDNDIGSYTRPDLGNTILVGSEGTEVEGEITADPDDFDRNLSNKVLEPIYRLAQRMPTLGIPNSPSGIVDLWDVSDDWIPIYDRSDLSGFYLAVGTSGNQFKTAPAVGELMAELVIACEAGQDHERDPVQFHLSRIGRTISLVFFSRNRAVNSTSSFSVLA</sequence>
<dbReference type="GO" id="GO:0005737">
    <property type="term" value="C:cytoplasm"/>
    <property type="evidence" value="ECO:0007669"/>
    <property type="project" value="TreeGrafter"/>
</dbReference>
<proteinExistence type="predicted"/>
<dbReference type="EMBL" id="CZRL01000098">
    <property type="protein sequence ID" value="CUS53802.1"/>
    <property type="molecule type" value="Genomic_DNA"/>
</dbReference>
<evidence type="ECO:0000259" key="2">
    <source>
        <dbReference type="Pfam" id="PF01266"/>
    </source>
</evidence>
<protein>
    <submittedName>
        <fullName evidence="3">Sarcosine oxidase beta subunit</fullName>
        <ecNumber evidence="3">1.5.3.1</ecNumber>
    </submittedName>
</protein>